<dbReference type="Pfam" id="PF07690">
    <property type="entry name" value="MFS_1"/>
    <property type="match status" value="1"/>
</dbReference>
<reference evidence="7 8" key="1">
    <citation type="submission" date="2023-08" db="EMBL/GenBank/DDBJ databases">
        <title>Black Yeasts Isolated from many extreme environments.</title>
        <authorList>
            <person name="Coleine C."/>
            <person name="Stajich J.E."/>
            <person name="Selbmann L."/>
        </authorList>
    </citation>
    <scope>NUCLEOTIDE SEQUENCE [LARGE SCALE GENOMIC DNA]</scope>
    <source>
        <strain evidence="7 8">CCFEE 5910</strain>
    </source>
</reference>
<dbReference type="InterPro" id="IPR020846">
    <property type="entry name" value="MFS_dom"/>
</dbReference>
<gene>
    <name evidence="7" type="ORF">LTR05_004418</name>
</gene>
<dbReference type="Proteomes" id="UP001309876">
    <property type="component" value="Unassembled WGS sequence"/>
</dbReference>
<dbReference type="InterPro" id="IPR011701">
    <property type="entry name" value="MFS"/>
</dbReference>
<feature type="transmembrane region" description="Helical" evidence="5">
    <location>
        <begin position="76"/>
        <end position="95"/>
    </location>
</feature>
<evidence type="ECO:0000256" key="5">
    <source>
        <dbReference type="SAM" id="Phobius"/>
    </source>
</evidence>
<feature type="transmembrane region" description="Helical" evidence="5">
    <location>
        <begin position="40"/>
        <end position="64"/>
    </location>
</feature>
<evidence type="ECO:0000256" key="3">
    <source>
        <dbReference type="ARBA" id="ARBA00022989"/>
    </source>
</evidence>
<dbReference type="GO" id="GO:0022857">
    <property type="term" value="F:transmembrane transporter activity"/>
    <property type="evidence" value="ECO:0007669"/>
    <property type="project" value="InterPro"/>
</dbReference>
<accession>A0AAN7Y5U6</accession>
<dbReference type="InterPro" id="IPR005829">
    <property type="entry name" value="Sugar_transporter_CS"/>
</dbReference>
<feature type="transmembrane region" description="Helical" evidence="5">
    <location>
        <begin position="197"/>
        <end position="217"/>
    </location>
</feature>
<dbReference type="EMBL" id="JAVRRJ010000004">
    <property type="protein sequence ID" value="KAK5085139.1"/>
    <property type="molecule type" value="Genomic_DNA"/>
</dbReference>
<feature type="transmembrane region" description="Helical" evidence="5">
    <location>
        <begin position="525"/>
        <end position="545"/>
    </location>
</feature>
<organism evidence="7 8">
    <name type="scientific">Lithohypha guttulata</name>
    <dbReference type="NCBI Taxonomy" id="1690604"/>
    <lineage>
        <taxon>Eukaryota</taxon>
        <taxon>Fungi</taxon>
        <taxon>Dikarya</taxon>
        <taxon>Ascomycota</taxon>
        <taxon>Pezizomycotina</taxon>
        <taxon>Eurotiomycetes</taxon>
        <taxon>Chaetothyriomycetidae</taxon>
        <taxon>Chaetothyriales</taxon>
        <taxon>Trichomeriaceae</taxon>
        <taxon>Lithohypha</taxon>
    </lineage>
</organism>
<keyword evidence="4 5" id="KW-0472">Membrane</keyword>
<evidence type="ECO:0000256" key="1">
    <source>
        <dbReference type="ARBA" id="ARBA00004141"/>
    </source>
</evidence>
<keyword evidence="3 5" id="KW-1133">Transmembrane helix</keyword>
<feature type="transmembrane region" description="Helical" evidence="5">
    <location>
        <begin position="101"/>
        <end position="122"/>
    </location>
</feature>
<feature type="transmembrane region" description="Helical" evidence="5">
    <location>
        <begin position="264"/>
        <end position="285"/>
    </location>
</feature>
<dbReference type="PANTHER" id="PTHR23501:SF195">
    <property type="entry name" value="PEP5"/>
    <property type="match status" value="1"/>
</dbReference>
<dbReference type="InterPro" id="IPR036259">
    <property type="entry name" value="MFS_trans_sf"/>
</dbReference>
<sequence length="561" mass="60343">MEIEKTTTRHMEEPVPKDEGLARLETRYTDNYHGVHLKTVLVYIAVCLIYFVQLFNVVGSGAYARNIAAAIGGAGEAVWLSQAIVIVTVVLGPPASQAADYWGRKVFLVIASLFGFVGALILSRATSMNMAIGGQVISSVMYAGQPIITAVASEIFPRKFRPIAQGGLNLGGAAGAIVGILAGSALTNNHLYGWRNYWYIVAALLGVSTMIIGILYRPPPRPLQQTLTLREKLARLDWNAYILLAVGLTLFTIGLSWGENPYPWSNVHVLAPLIVGGCFIIALIVHQTIKKDGLIHHDLFKNDRNFAVALGCFFADGMIFWAANNYFAFEVSVLYEHSPMLVGLRFCVAFFAAVVASCSVIFITLFTKSVREPIVVSFVMFMIFYVLMATANLRSANAMWGYPIFLGIGLGWSLTYLVTAAQLSAPPHMIAVTSGILLAIRSFGGSIALAIYTAIFNSSISTKLGAGTAAAVLPLGLPPPELERFIGALASNNQTALIQIEGVTPQIIGAGVHALQIAYLASFRGVWIAAAVFAGVTVIASCFIVNPKKDLNNHVDAPLED</sequence>
<proteinExistence type="predicted"/>
<dbReference type="AlphaFoldDB" id="A0AAN7Y5U6"/>
<dbReference type="SUPFAM" id="SSF103473">
    <property type="entry name" value="MFS general substrate transporter"/>
    <property type="match status" value="1"/>
</dbReference>
<feature type="transmembrane region" description="Helical" evidence="5">
    <location>
        <begin position="374"/>
        <end position="393"/>
    </location>
</feature>
<name>A0AAN7Y5U6_9EURO</name>
<dbReference type="PROSITE" id="PS50850">
    <property type="entry name" value="MFS"/>
    <property type="match status" value="1"/>
</dbReference>
<dbReference type="PANTHER" id="PTHR23501">
    <property type="entry name" value="MAJOR FACILITATOR SUPERFAMILY"/>
    <property type="match status" value="1"/>
</dbReference>
<comment type="caution">
    <text evidence="7">The sequence shown here is derived from an EMBL/GenBank/DDBJ whole genome shotgun (WGS) entry which is preliminary data.</text>
</comment>
<feature type="transmembrane region" description="Helical" evidence="5">
    <location>
        <begin position="399"/>
        <end position="418"/>
    </location>
</feature>
<feature type="transmembrane region" description="Helical" evidence="5">
    <location>
        <begin position="167"/>
        <end position="185"/>
    </location>
</feature>
<evidence type="ECO:0000256" key="4">
    <source>
        <dbReference type="ARBA" id="ARBA00023136"/>
    </source>
</evidence>
<feature type="transmembrane region" description="Helical" evidence="5">
    <location>
        <begin position="430"/>
        <end position="455"/>
    </location>
</feature>
<feature type="transmembrane region" description="Helical" evidence="5">
    <location>
        <begin position="238"/>
        <end position="258"/>
    </location>
</feature>
<dbReference type="GO" id="GO:0005886">
    <property type="term" value="C:plasma membrane"/>
    <property type="evidence" value="ECO:0007669"/>
    <property type="project" value="TreeGrafter"/>
</dbReference>
<feature type="domain" description="Major facilitator superfamily (MFS) profile" evidence="6">
    <location>
        <begin position="42"/>
        <end position="483"/>
    </location>
</feature>
<protein>
    <recommendedName>
        <fullName evidence="6">Major facilitator superfamily (MFS) profile domain-containing protein</fullName>
    </recommendedName>
</protein>
<feature type="transmembrane region" description="Helical" evidence="5">
    <location>
        <begin position="343"/>
        <end position="367"/>
    </location>
</feature>
<keyword evidence="8" id="KW-1185">Reference proteome</keyword>
<evidence type="ECO:0000313" key="7">
    <source>
        <dbReference type="EMBL" id="KAK5085139.1"/>
    </source>
</evidence>
<comment type="subcellular location">
    <subcellularLocation>
        <location evidence="1">Membrane</location>
        <topology evidence="1">Multi-pass membrane protein</topology>
    </subcellularLocation>
</comment>
<dbReference type="Gene3D" id="1.20.1250.20">
    <property type="entry name" value="MFS general substrate transporter like domains"/>
    <property type="match status" value="1"/>
</dbReference>
<dbReference type="PROSITE" id="PS00216">
    <property type="entry name" value="SUGAR_TRANSPORT_1"/>
    <property type="match status" value="1"/>
</dbReference>
<evidence type="ECO:0000256" key="2">
    <source>
        <dbReference type="ARBA" id="ARBA00022692"/>
    </source>
</evidence>
<keyword evidence="2 5" id="KW-0812">Transmembrane</keyword>
<evidence type="ECO:0000259" key="6">
    <source>
        <dbReference type="PROSITE" id="PS50850"/>
    </source>
</evidence>
<feature type="transmembrane region" description="Helical" evidence="5">
    <location>
        <begin position="306"/>
        <end position="323"/>
    </location>
</feature>
<evidence type="ECO:0000313" key="8">
    <source>
        <dbReference type="Proteomes" id="UP001309876"/>
    </source>
</evidence>